<evidence type="ECO:0000256" key="1">
    <source>
        <dbReference type="SAM" id="SignalP"/>
    </source>
</evidence>
<dbReference type="AlphaFoldDB" id="A0A226GY02"/>
<keyword evidence="1" id="KW-0732">Signal</keyword>
<dbReference type="RefSeq" id="WP_089051059.1">
    <property type="nucleotide sequence ID" value="NZ_FXTV01000003.1"/>
</dbReference>
<feature type="signal peptide" evidence="1">
    <location>
        <begin position="1"/>
        <end position="24"/>
    </location>
</feature>
<name>A0A226GY02_9FLAO</name>
<protein>
    <submittedName>
        <fullName evidence="2">Uncharacterized protein</fullName>
    </submittedName>
</protein>
<gene>
    <name evidence="2" type="ORF">B0A66_17020</name>
</gene>
<proteinExistence type="predicted"/>
<evidence type="ECO:0000313" key="3">
    <source>
        <dbReference type="Proteomes" id="UP000198345"/>
    </source>
</evidence>
<sequence>MKTVIKSKIAFLFIIIGLSFSCKKNDTIPVDSDLYVDSTVTTVDSVNATVDTLGIATDTTMVSDTIAKPIK</sequence>
<reference evidence="2 3" key="1">
    <citation type="submission" date="2016-11" db="EMBL/GenBank/DDBJ databases">
        <title>Whole genomes of Flavobacteriaceae.</title>
        <authorList>
            <person name="Stine C."/>
            <person name="Li C."/>
            <person name="Tadesse D."/>
        </authorList>
    </citation>
    <scope>NUCLEOTIDE SEQUENCE [LARGE SCALE GENOMIC DNA]</scope>
    <source>
        <strain evidence="2 3">DSM 18292</strain>
    </source>
</reference>
<evidence type="ECO:0000313" key="2">
    <source>
        <dbReference type="EMBL" id="OXA86872.1"/>
    </source>
</evidence>
<keyword evidence="3" id="KW-1185">Reference proteome</keyword>
<dbReference type="EMBL" id="MUGW01000037">
    <property type="protein sequence ID" value="OXA86872.1"/>
    <property type="molecule type" value="Genomic_DNA"/>
</dbReference>
<dbReference type="PROSITE" id="PS51257">
    <property type="entry name" value="PROKAR_LIPOPROTEIN"/>
    <property type="match status" value="1"/>
</dbReference>
<comment type="caution">
    <text evidence="2">The sequence shown here is derived from an EMBL/GenBank/DDBJ whole genome shotgun (WGS) entry which is preliminary data.</text>
</comment>
<organism evidence="2 3">
    <name type="scientific">Flavobacterium hercynium</name>
    <dbReference type="NCBI Taxonomy" id="387094"/>
    <lineage>
        <taxon>Bacteria</taxon>
        <taxon>Pseudomonadati</taxon>
        <taxon>Bacteroidota</taxon>
        <taxon>Flavobacteriia</taxon>
        <taxon>Flavobacteriales</taxon>
        <taxon>Flavobacteriaceae</taxon>
        <taxon>Flavobacterium</taxon>
    </lineage>
</organism>
<feature type="chain" id="PRO_5012917622" evidence="1">
    <location>
        <begin position="25"/>
        <end position="71"/>
    </location>
</feature>
<dbReference type="Proteomes" id="UP000198345">
    <property type="component" value="Unassembled WGS sequence"/>
</dbReference>
<accession>A0A226GY02</accession>